<proteinExistence type="predicted"/>
<dbReference type="EMBL" id="NXIB02000009">
    <property type="protein sequence ID" value="PHX56910.1"/>
    <property type="molecule type" value="Genomic_DNA"/>
</dbReference>
<keyword evidence="2" id="KW-1185">Reference proteome</keyword>
<reference evidence="1" key="1">
    <citation type="submission" date="2017-10" db="EMBL/GenBank/DDBJ databases">
        <title>Draft genome sequence of the planktic cyanobacteria Tychonema bourrellyi isolated from alpine lentic freshwater.</title>
        <authorList>
            <person name="Tett A."/>
            <person name="Armanini F."/>
            <person name="Asnicar F."/>
            <person name="Boscaini A."/>
            <person name="Pasolli E."/>
            <person name="Zolfo M."/>
            <person name="Donati C."/>
            <person name="Salmaso N."/>
            <person name="Segata N."/>
        </authorList>
    </citation>
    <scope>NUCLEOTIDE SEQUENCE</scope>
    <source>
        <strain evidence="1">FEM_GT703</strain>
    </source>
</reference>
<dbReference type="OrthoDB" id="5176561at2"/>
<accession>A0A2G4F576</accession>
<evidence type="ECO:0000313" key="1">
    <source>
        <dbReference type="EMBL" id="PHX56910.1"/>
    </source>
</evidence>
<dbReference type="AlphaFoldDB" id="A0A2G4F576"/>
<dbReference type="Proteomes" id="UP000226442">
    <property type="component" value="Unassembled WGS sequence"/>
</dbReference>
<sequence>MASYTADKKKNSFTKVQMNYEADQVLQLYFKENTNRIEKWFNIISPGNDSMQKLHSQIAQLRDKNWQIIHSL</sequence>
<gene>
    <name evidence="1" type="ORF">CP500_002720</name>
</gene>
<organism evidence="1 2">
    <name type="scientific">Tychonema bourrellyi FEM_GT703</name>
    <dbReference type="NCBI Taxonomy" id="2040638"/>
    <lineage>
        <taxon>Bacteria</taxon>
        <taxon>Bacillati</taxon>
        <taxon>Cyanobacteriota</taxon>
        <taxon>Cyanophyceae</taxon>
        <taxon>Oscillatoriophycideae</taxon>
        <taxon>Oscillatoriales</taxon>
        <taxon>Microcoleaceae</taxon>
        <taxon>Tychonema</taxon>
    </lineage>
</organism>
<evidence type="ECO:0000313" key="2">
    <source>
        <dbReference type="Proteomes" id="UP000226442"/>
    </source>
</evidence>
<protein>
    <submittedName>
        <fullName evidence="1">Uncharacterized protein</fullName>
    </submittedName>
</protein>
<comment type="caution">
    <text evidence="1">The sequence shown here is derived from an EMBL/GenBank/DDBJ whole genome shotgun (WGS) entry which is preliminary data.</text>
</comment>
<name>A0A2G4F576_9CYAN</name>
<dbReference type="RefSeq" id="WP_096831175.1">
    <property type="nucleotide sequence ID" value="NZ_NXIB02000009.1"/>
</dbReference>